<evidence type="ECO:0000313" key="3">
    <source>
        <dbReference type="Proteomes" id="UP000767446"/>
    </source>
</evidence>
<reference evidence="2" key="1">
    <citation type="submission" date="2021-02" db="EMBL/GenBank/DDBJ databases">
        <title>Metagenome analyses of Stigonema ocellatum DSM 106950, Chlorogloea purpurea SAG 13.99 and Gomphosphaeria aponina DSM 107014.</title>
        <authorList>
            <person name="Marter P."/>
            <person name="Huang S."/>
        </authorList>
    </citation>
    <scope>NUCLEOTIDE SEQUENCE</scope>
    <source>
        <strain evidence="2">JP213</strain>
    </source>
</reference>
<name>A0A941GPS9_9CHRO</name>
<dbReference type="EMBL" id="JADQBC010000027">
    <property type="protein sequence ID" value="MBR8827330.1"/>
    <property type="molecule type" value="Genomic_DNA"/>
</dbReference>
<accession>A0A941GPS9</accession>
<dbReference type="InterPro" id="IPR029044">
    <property type="entry name" value="Nucleotide-diphossugar_trans"/>
</dbReference>
<protein>
    <submittedName>
        <fullName evidence="2">Glycosyltransferase family 2 protein</fullName>
    </submittedName>
</protein>
<dbReference type="CDD" id="cd00761">
    <property type="entry name" value="Glyco_tranf_GTA_type"/>
    <property type="match status" value="1"/>
</dbReference>
<dbReference type="Pfam" id="PF00535">
    <property type="entry name" value="Glycos_transf_2"/>
    <property type="match status" value="1"/>
</dbReference>
<dbReference type="PANTHER" id="PTHR43685:SF2">
    <property type="entry name" value="GLYCOSYLTRANSFERASE 2-LIKE DOMAIN-CONTAINING PROTEIN"/>
    <property type="match status" value="1"/>
</dbReference>
<evidence type="ECO:0000313" key="2">
    <source>
        <dbReference type="EMBL" id="MBR8827330.1"/>
    </source>
</evidence>
<sequence length="572" mass="64723">MNHQRLTMIPFQAQKEYLYVKPTENKVNITIFSVPKPFSGLIGTIQRNAILSWSKLKLASQIILFGDEEGTGALCQELGICHVPEVTLNEYGTPMLDGIFAEVEKQANSEIVAYVNADIILMNDFTEAITAVSEELDKFLMIGRRWNIDLFKELSFAANWEESLRSLVGKQGCLAPHDAKDYFVFPKHLYAKIPPFAVGRGYWDNWMVNEALNRGYPLVDASLAVLAVHQEHTYIHVQGGKNEAYMGKEAQRNKTAGNVNGRGTISEANWQLKTWQWKNLPTVSVIITSKSAGQELTVASILSETYADYEIIVADDGVGKESEPGKIRYFPGEKLGVLAAGNYGLKLARGEFVLFLNADCLLLPGALAAQVACFAAEASTLDLVLSSWQLNPKEKSARDGGAMVEPWKYLPDLEDVHIWKLWQLWQPLSNSQIMYRRDRLNLIGGFDTRLEPQAAMVDVVLRLIALKGCRAKWLREPTCNCLKNNFNHNLEPMKIAQDAEKVIDNFFSGAEVKEWMRLLEDRARLTTMEWLAWLMYSHKKFTEMSNYINKSLKYIPAEKPLPAWQEQLQKFS</sequence>
<proteinExistence type="predicted"/>
<organism evidence="2 3">
    <name type="scientific">Gomphosphaeria aponina SAG 52.96 = DSM 107014</name>
    <dbReference type="NCBI Taxonomy" id="1521640"/>
    <lineage>
        <taxon>Bacteria</taxon>
        <taxon>Bacillati</taxon>
        <taxon>Cyanobacteriota</taxon>
        <taxon>Cyanophyceae</taxon>
        <taxon>Oscillatoriophycideae</taxon>
        <taxon>Chroococcales</taxon>
        <taxon>Gomphosphaeriaceae</taxon>
        <taxon>Gomphosphaeria</taxon>
    </lineage>
</organism>
<evidence type="ECO:0000259" key="1">
    <source>
        <dbReference type="Pfam" id="PF00535"/>
    </source>
</evidence>
<dbReference type="SUPFAM" id="SSF53448">
    <property type="entry name" value="Nucleotide-diphospho-sugar transferases"/>
    <property type="match status" value="2"/>
</dbReference>
<dbReference type="PANTHER" id="PTHR43685">
    <property type="entry name" value="GLYCOSYLTRANSFERASE"/>
    <property type="match status" value="1"/>
</dbReference>
<dbReference type="Proteomes" id="UP000767446">
    <property type="component" value="Unassembled WGS sequence"/>
</dbReference>
<dbReference type="InterPro" id="IPR001173">
    <property type="entry name" value="Glyco_trans_2-like"/>
</dbReference>
<comment type="caution">
    <text evidence="2">The sequence shown here is derived from an EMBL/GenBank/DDBJ whole genome shotgun (WGS) entry which is preliminary data.</text>
</comment>
<gene>
    <name evidence="2" type="ORF">DSM107014_05390</name>
</gene>
<feature type="domain" description="Glycosyltransferase 2-like" evidence="1">
    <location>
        <begin position="297"/>
        <end position="376"/>
    </location>
</feature>
<dbReference type="InterPro" id="IPR050834">
    <property type="entry name" value="Glycosyltransf_2"/>
</dbReference>
<dbReference type="AlphaFoldDB" id="A0A941GPS9"/>
<dbReference type="Gene3D" id="3.90.550.10">
    <property type="entry name" value="Spore Coat Polysaccharide Biosynthesis Protein SpsA, Chain A"/>
    <property type="match status" value="1"/>
</dbReference>